<sequence length="468" mass="54410">MQSPQSSCGSNGGDGGGDDGNSGDFCRELTPCRLPSPIKVSSRNPQSDEQVVDVDHSQLGLPHLHDSLIQEIVLRLPVKWVYRFKAVSPNWLSRISEPSFSQLYVSRKINFRILYRYVYVSHFRQILERLDPESPDVYPSENFSVLFLSTHQEHQQRRKLFKILATSKGLLLSCLVAPLTYYMCDPVTTQWVTLPKPPDRGLNLHPFFIGEGLIAFANQDNMVTSYKVVRVEWHPVESVYLNFEVFSSETRKWGCYRLSFPQPFKLFKRGGPFVFNGVMHWFAYGHRIVAFDPYNFEECRLIDLPNYRDIESENQYDGSYHLCEVCQGMLRYFEAAPDITEDFCFSMWIMRDYKKGEWNLVHRATRGEIWSDDPHISSYLFHVHFIPLAYHPFNLDIVYLRCEERSCIVAYNIKTKRLEVSCIPVGIDENLSWRVVIPFVLPMWPTPLPKRVRRGVKRSRSSNASSTC</sequence>
<keyword evidence="2" id="KW-1185">Reference proteome</keyword>
<accession>A0ACC0IVB4</accession>
<comment type="caution">
    <text evidence="1">The sequence shown here is derived from an EMBL/GenBank/DDBJ whole genome shotgun (WGS) entry which is preliminary data.</text>
</comment>
<dbReference type="Proteomes" id="UP001060215">
    <property type="component" value="Chromosome 1"/>
</dbReference>
<gene>
    <name evidence="1" type="ORF">LOK49_LG01G03926</name>
</gene>
<dbReference type="EMBL" id="CM045758">
    <property type="protein sequence ID" value="KAI8029590.1"/>
    <property type="molecule type" value="Genomic_DNA"/>
</dbReference>
<evidence type="ECO:0000313" key="2">
    <source>
        <dbReference type="Proteomes" id="UP001060215"/>
    </source>
</evidence>
<organism evidence="1 2">
    <name type="scientific">Camellia lanceoleosa</name>
    <dbReference type="NCBI Taxonomy" id="1840588"/>
    <lineage>
        <taxon>Eukaryota</taxon>
        <taxon>Viridiplantae</taxon>
        <taxon>Streptophyta</taxon>
        <taxon>Embryophyta</taxon>
        <taxon>Tracheophyta</taxon>
        <taxon>Spermatophyta</taxon>
        <taxon>Magnoliopsida</taxon>
        <taxon>eudicotyledons</taxon>
        <taxon>Gunneridae</taxon>
        <taxon>Pentapetalae</taxon>
        <taxon>asterids</taxon>
        <taxon>Ericales</taxon>
        <taxon>Theaceae</taxon>
        <taxon>Camellia</taxon>
    </lineage>
</organism>
<name>A0ACC0IVB4_9ERIC</name>
<protein>
    <submittedName>
        <fullName evidence="1">F-box protein</fullName>
    </submittedName>
</protein>
<proteinExistence type="predicted"/>
<evidence type="ECO:0000313" key="1">
    <source>
        <dbReference type="EMBL" id="KAI8029590.1"/>
    </source>
</evidence>
<reference evidence="1 2" key="1">
    <citation type="journal article" date="2022" name="Plant J.">
        <title>Chromosome-level genome of Camellia lanceoleosa provides a valuable resource for understanding genome evolution and self-incompatibility.</title>
        <authorList>
            <person name="Gong W."/>
            <person name="Xiao S."/>
            <person name="Wang L."/>
            <person name="Liao Z."/>
            <person name="Chang Y."/>
            <person name="Mo W."/>
            <person name="Hu G."/>
            <person name="Li W."/>
            <person name="Zhao G."/>
            <person name="Zhu H."/>
            <person name="Hu X."/>
            <person name="Ji K."/>
            <person name="Xiang X."/>
            <person name="Song Q."/>
            <person name="Yuan D."/>
            <person name="Jin S."/>
            <person name="Zhang L."/>
        </authorList>
    </citation>
    <scope>NUCLEOTIDE SEQUENCE [LARGE SCALE GENOMIC DNA]</scope>
    <source>
        <strain evidence="1">SQ_2022a</strain>
    </source>
</reference>